<dbReference type="PANTHER" id="PTHR43796">
    <property type="entry name" value="CARBOXYNORSPERMIDINE SYNTHASE"/>
    <property type="match status" value="1"/>
</dbReference>
<dbReference type="PANTHER" id="PTHR43796:SF2">
    <property type="entry name" value="CARBOXYNORSPERMIDINE SYNTHASE"/>
    <property type="match status" value="1"/>
</dbReference>
<dbReference type="Pfam" id="PF16653">
    <property type="entry name" value="Sacchrp_dh_C"/>
    <property type="match status" value="1"/>
</dbReference>
<dbReference type="PATRIC" id="fig|572264.18.peg.1331"/>
<proteinExistence type="predicted"/>
<dbReference type="Gene3D" id="3.30.360.10">
    <property type="entry name" value="Dihydrodipicolinate Reductase, domain 2"/>
    <property type="match status" value="1"/>
</dbReference>
<accession>A0A158RI67</accession>
<feature type="domain" description="Saccharopine dehydrogenase NADP binding" evidence="1">
    <location>
        <begin position="4"/>
        <end position="113"/>
    </location>
</feature>
<dbReference type="SUPFAM" id="SSF51735">
    <property type="entry name" value="NAD(P)-binding Rossmann-fold domains"/>
    <property type="match status" value="1"/>
</dbReference>
<evidence type="ECO:0000313" key="3">
    <source>
        <dbReference type="EMBL" id="ACO26639.1"/>
    </source>
</evidence>
<evidence type="ECO:0000259" key="2">
    <source>
        <dbReference type="Pfam" id="PF16653"/>
    </source>
</evidence>
<sequence>MKVFCLGGAGKICREAILDLVQFSSFETITVADFNEEEGLKIVEWLNDPRVNFVKVDVTNHEDTVAKMKGYDIVMDGTTIKLNGLSTRCIAEAGCHGVNLNGFGEENDSHSIFVQNGKTCLPGFGMTPGVTQMMAMHAANQLHTVESVRVSHGSYRPIAFSVSITETTTYEYDPHLPSRTVYVNGEFKQVPPFARPREIELPAPYGKATQYIIPHSETITLAKALENKGVKLIETRGTWPKQNMQLVRALYDYGILRNDQVEINGEAIGIMDCVSKYLLQSKEGQETEVYGYALHVEVIGMKNNEKQRHVLYHTHPLSDGSVEGWEKLRAYTRNVGIPFGIATELIAKGDVNKVGVVTPEEAFVNPQVIFDELKKRGIHIHEEISTYKESYNFV</sequence>
<reference evidence="3 4" key="1">
    <citation type="submission" date="2009-02" db="EMBL/GenBank/DDBJ databases">
        <title>Genome sequence of Bacillus cereus 03BB102.</title>
        <authorList>
            <person name="Dodson R.J."/>
            <person name="Jackson P."/>
            <person name="Munk A.C."/>
            <person name="Brettin T."/>
            <person name="Bruce D."/>
            <person name="Detter C."/>
            <person name="Tapia R."/>
            <person name="Han C."/>
            <person name="Sutton G."/>
            <person name="Sims D."/>
        </authorList>
    </citation>
    <scope>NUCLEOTIDE SEQUENCE [LARGE SCALE GENOMIC DNA]</scope>
    <source>
        <strain evidence="3 4">03BB102</strain>
    </source>
</reference>
<dbReference type="InterPro" id="IPR036291">
    <property type="entry name" value="NAD(P)-bd_dom_sf"/>
</dbReference>
<dbReference type="AlphaFoldDB" id="A0A158RI67"/>
<dbReference type="InterPro" id="IPR032095">
    <property type="entry name" value="Sacchrp_dh-like_C"/>
</dbReference>
<protein>
    <recommendedName>
        <fullName evidence="5">Saccharopine dehydrogenase</fullName>
    </recommendedName>
</protein>
<evidence type="ECO:0008006" key="5">
    <source>
        <dbReference type="Google" id="ProtNLM"/>
    </source>
</evidence>
<name>A0A158RI67_BACC3</name>
<dbReference type="Proteomes" id="UP000002210">
    <property type="component" value="Chromosome"/>
</dbReference>
<dbReference type="Gene3D" id="3.40.50.720">
    <property type="entry name" value="NAD(P)-binding Rossmann-like Domain"/>
    <property type="match status" value="2"/>
</dbReference>
<dbReference type="EMBL" id="CP001407">
    <property type="protein sequence ID" value="ACO26639.1"/>
    <property type="molecule type" value="Genomic_DNA"/>
</dbReference>
<organism evidence="3 4">
    <name type="scientific">Bacillus cereus (strain 03BB102)</name>
    <dbReference type="NCBI Taxonomy" id="572264"/>
    <lineage>
        <taxon>Bacteria</taxon>
        <taxon>Bacillati</taxon>
        <taxon>Bacillota</taxon>
        <taxon>Bacilli</taxon>
        <taxon>Bacillales</taxon>
        <taxon>Bacillaceae</taxon>
        <taxon>Bacillus</taxon>
        <taxon>Bacillus cereus group</taxon>
    </lineage>
</organism>
<dbReference type="RefSeq" id="WP_000862141.1">
    <property type="nucleotide sequence ID" value="NC_012472.1"/>
</dbReference>
<evidence type="ECO:0000313" key="4">
    <source>
        <dbReference type="Proteomes" id="UP000002210"/>
    </source>
</evidence>
<feature type="domain" description="Saccharopine dehydrogenase-like C-terminal" evidence="2">
    <location>
        <begin position="125"/>
        <end position="378"/>
    </location>
</feature>
<dbReference type="KEGG" id="bcx:BCA_1380"/>
<dbReference type="Pfam" id="PF03435">
    <property type="entry name" value="Sacchrp_dh_NADP"/>
    <property type="match status" value="1"/>
</dbReference>
<evidence type="ECO:0000259" key="1">
    <source>
        <dbReference type="Pfam" id="PF03435"/>
    </source>
</evidence>
<gene>
    <name evidence="3" type="ordered locus">BCA_1380</name>
</gene>
<dbReference type="InterPro" id="IPR005097">
    <property type="entry name" value="Sacchrp_dh_NADP-bd"/>
</dbReference>